<feature type="coiled-coil region" evidence="1">
    <location>
        <begin position="14"/>
        <end position="48"/>
    </location>
</feature>
<feature type="domain" description="DUF5643" evidence="4">
    <location>
        <begin position="234"/>
        <end position="349"/>
    </location>
</feature>
<dbReference type="Gene3D" id="2.60.40.1630">
    <property type="entry name" value="bacillus anthracis domain"/>
    <property type="match status" value="1"/>
</dbReference>
<dbReference type="RefSeq" id="WP_367407507.1">
    <property type="nucleotide sequence ID" value="NZ_JARNBH010000019.1"/>
</dbReference>
<sequence length="456" mass="51492">MKKQYEDTDFDSSLKKLNSDLMWKTKQKQELKNRILTDIENLESQERNKHPILLTRIKKGSVIRKLAYFSIALVILFSLFIGSASSPAMAKVASHIPIIGIFFNDASDEGLKIAGKKGLTQIVDQSSRDNGITLTMNEIFYDGTRLTFGYTQESLFAIGELERPTIEVNGKEINFSSSTSGDFVTPQKYKGMMDINPTEELPEEFDIKIRIDAVGLIPGKWEFEFPVKQSNDVTVIRPQEVKMIEQAQVQIASLKLGPAGTDLAVKVTADEENNKLDPYKLNFYIIDEIGNVLDTVSGSGYGDKENGKEKATLDFLYTPLKEGTKKVRIIPYSIHMSEGREEVSIQLDDQSLPFMLDQGDFGKVLITDITYLEDKMIVHFDVESDAIVDNKLLRNPIWLEDANGKNLIVEDNPFAERIKGNSFKQEFATGEKEGLQLKTDKLPKPTMYEEFEIEIP</sequence>
<evidence type="ECO:0000313" key="6">
    <source>
        <dbReference type="Proteomes" id="UP001307168"/>
    </source>
</evidence>
<dbReference type="EMBL" id="JARNBH010000019">
    <property type="protein sequence ID" value="MEC0275296.1"/>
    <property type="molecule type" value="Genomic_DNA"/>
</dbReference>
<feature type="transmembrane region" description="Helical" evidence="2">
    <location>
        <begin position="66"/>
        <end position="84"/>
    </location>
</feature>
<dbReference type="Pfam" id="PF18705">
    <property type="entry name" value="DUF5643"/>
    <property type="match status" value="1"/>
</dbReference>
<keyword evidence="2" id="KW-0472">Membrane</keyword>
<evidence type="ECO:0000256" key="2">
    <source>
        <dbReference type="SAM" id="Phobius"/>
    </source>
</evidence>
<name>A0AAW9NBQ9_9BACI</name>
<keyword evidence="6" id="KW-1185">Reference proteome</keyword>
<dbReference type="InterPro" id="IPR025436">
    <property type="entry name" value="DUF4179"/>
</dbReference>
<dbReference type="Gene3D" id="2.60.40.1640">
    <property type="entry name" value="Conserved domain protein"/>
    <property type="match status" value="1"/>
</dbReference>
<organism evidence="5 6">
    <name type="scientific">Peribacillus castrilensis</name>
    <dbReference type="NCBI Taxonomy" id="2897690"/>
    <lineage>
        <taxon>Bacteria</taxon>
        <taxon>Bacillati</taxon>
        <taxon>Bacillota</taxon>
        <taxon>Bacilli</taxon>
        <taxon>Bacillales</taxon>
        <taxon>Bacillaceae</taxon>
        <taxon>Peribacillus</taxon>
    </lineage>
</organism>
<evidence type="ECO:0000259" key="3">
    <source>
        <dbReference type="Pfam" id="PF13786"/>
    </source>
</evidence>
<keyword evidence="1" id="KW-0175">Coiled coil</keyword>
<accession>A0AAW9NBQ9</accession>
<dbReference type="Pfam" id="PF13786">
    <property type="entry name" value="DUF4179"/>
    <property type="match status" value="1"/>
</dbReference>
<comment type="caution">
    <text evidence="5">The sequence shown here is derived from an EMBL/GenBank/DDBJ whole genome shotgun (WGS) entry which is preliminary data.</text>
</comment>
<proteinExistence type="predicted"/>
<feature type="domain" description="DUF4179" evidence="3">
    <location>
        <begin position="64"/>
        <end position="153"/>
    </location>
</feature>
<dbReference type="AlphaFoldDB" id="A0AAW9NBQ9"/>
<evidence type="ECO:0000259" key="4">
    <source>
        <dbReference type="Pfam" id="PF18705"/>
    </source>
</evidence>
<evidence type="ECO:0000256" key="1">
    <source>
        <dbReference type="SAM" id="Coils"/>
    </source>
</evidence>
<dbReference type="Proteomes" id="UP001307168">
    <property type="component" value="Unassembled WGS sequence"/>
</dbReference>
<evidence type="ECO:0000313" key="5">
    <source>
        <dbReference type="EMBL" id="MEC0275296.1"/>
    </source>
</evidence>
<protein>
    <submittedName>
        <fullName evidence="5">DUF4179 domain-containing protein</fullName>
    </submittedName>
</protein>
<keyword evidence="2" id="KW-0812">Transmembrane</keyword>
<gene>
    <name evidence="5" type="ORF">P4706_19780</name>
</gene>
<dbReference type="InterPro" id="IPR040680">
    <property type="entry name" value="DUF5643"/>
</dbReference>
<keyword evidence="2" id="KW-1133">Transmembrane helix</keyword>
<reference evidence="5 6" key="1">
    <citation type="submission" date="2023-03" db="EMBL/GenBank/DDBJ databases">
        <title>Bacillus Genome Sequencing.</title>
        <authorList>
            <person name="Dunlap C."/>
        </authorList>
    </citation>
    <scope>NUCLEOTIDE SEQUENCE [LARGE SCALE GENOMIC DNA]</scope>
    <source>
        <strain evidence="5 6">B-41290</strain>
    </source>
</reference>